<name>A0ACD3AFS7_9AGAR</name>
<sequence>MYPCLELLIPFTIVSLVSTAQRRRLPSEIPMLLLAILTFPLAVICQERVIIGKAPCFLNGELHPPPDGLPTPYYDDSECEPFQYSEIQYAYEGAVVHEKAGADYLPLPTISYDITPTTPTVYATTFSAQPLQPLRDEARVSAEISVAKPPDLSPELYLPKPSAFREGYYVQISSELPLPGPPDSECGDNLSPCAYHRAASNARSAAASKGTTGAGTIVQKMSGGTGASRMPTIPTASGTRDDHEDEQTAGCTGAMGDVITVTTTLIVTSTVFPIMPCTR</sequence>
<proteinExistence type="predicted"/>
<gene>
    <name evidence="1" type="ORF">BDN72DRAFT_264746</name>
</gene>
<evidence type="ECO:0000313" key="2">
    <source>
        <dbReference type="Proteomes" id="UP000308600"/>
    </source>
</evidence>
<reference evidence="1 2" key="1">
    <citation type="journal article" date="2019" name="Nat. Ecol. Evol.">
        <title>Megaphylogeny resolves global patterns of mushroom evolution.</title>
        <authorList>
            <person name="Varga T."/>
            <person name="Krizsan K."/>
            <person name="Foldi C."/>
            <person name="Dima B."/>
            <person name="Sanchez-Garcia M."/>
            <person name="Sanchez-Ramirez S."/>
            <person name="Szollosi G.J."/>
            <person name="Szarkandi J.G."/>
            <person name="Papp V."/>
            <person name="Albert L."/>
            <person name="Andreopoulos W."/>
            <person name="Angelini C."/>
            <person name="Antonin V."/>
            <person name="Barry K.W."/>
            <person name="Bougher N.L."/>
            <person name="Buchanan P."/>
            <person name="Buyck B."/>
            <person name="Bense V."/>
            <person name="Catcheside P."/>
            <person name="Chovatia M."/>
            <person name="Cooper J."/>
            <person name="Damon W."/>
            <person name="Desjardin D."/>
            <person name="Finy P."/>
            <person name="Geml J."/>
            <person name="Haridas S."/>
            <person name="Hughes K."/>
            <person name="Justo A."/>
            <person name="Karasinski D."/>
            <person name="Kautmanova I."/>
            <person name="Kiss B."/>
            <person name="Kocsube S."/>
            <person name="Kotiranta H."/>
            <person name="LaButti K.M."/>
            <person name="Lechner B.E."/>
            <person name="Liimatainen K."/>
            <person name="Lipzen A."/>
            <person name="Lukacs Z."/>
            <person name="Mihaltcheva S."/>
            <person name="Morgado L.N."/>
            <person name="Niskanen T."/>
            <person name="Noordeloos M.E."/>
            <person name="Ohm R.A."/>
            <person name="Ortiz-Santana B."/>
            <person name="Ovrebo C."/>
            <person name="Racz N."/>
            <person name="Riley R."/>
            <person name="Savchenko A."/>
            <person name="Shiryaev A."/>
            <person name="Soop K."/>
            <person name="Spirin V."/>
            <person name="Szebenyi C."/>
            <person name="Tomsovsky M."/>
            <person name="Tulloss R.E."/>
            <person name="Uehling J."/>
            <person name="Grigoriev I.V."/>
            <person name="Vagvolgyi C."/>
            <person name="Papp T."/>
            <person name="Martin F.M."/>
            <person name="Miettinen O."/>
            <person name="Hibbett D.S."/>
            <person name="Nagy L.G."/>
        </authorList>
    </citation>
    <scope>NUCLEOTIDE SEQUENCE [LARGE SCALE GENOMIC DNA]</scope>
    <source>
        <strain evidence="1 2">NL-1719</strain>
    </source>
</reference>
<dbReference type="Proteomes" id="UP000308600">
    <property type="component" value="Unassembled WGS sequence"/>
</dbReference>
<organism evidence="1 2">
    <name type="scientific">Pluteus cervinus</name>
    <dbReference type="NCBI Taxonomy" id="181527"/>
    <lineage>
        <taxon>Eukaryota</taxon>
        <taxon>Fungi</taxon>
        <taxon>Dikarya</taxon>
        <taxon>Basidiomycota</taxon>
        <taxon>Agaricomycotina</taxon>
        <taxon>Agaricomycetes</taxon>
        <taxon>Agaricomycetidae</taxon>
        <taxon>Agaricales</taxon>
        <taxon>Pluteineae</taxon>
        <taxon>Pluteaceae</taxon>
        <taxon>Pluteus</taxon>
    </lineage>
</organism>
<dbReference type="EMBL" id="ML208474">
    <property type="protein sequence ID" value="TFK64437.1"/>
    <property type="molecule type" value="Genomic_DNA"/>
</dbReference>
<keyword evidence="2" id="KW-1185">Reference proteome</keyword>
<protein>
    <submittedName>
        <fullName evidence="1">Uncharacterized protein</fullName>
    </submittedName>
</protein>
<accession>A0ACD3AFS7</accession>
<evidence type="ECO:0000313" key="1">
    <source>
        <dbReference type="EMBL" id="TFK64437.1"/>
    </source>
</evidence>